<dbReference type="FunFam" id="3.30.420.40:FF:000040">
    <property type="entry name" value="tRNA N6-adenosine threonylcarbamoyltransferase"/>
    <property type="match status" value="1"/>
</dbReference>
<evidence type="ECO:0000256" key="2">
    <source>
        <dbReference type="ARBA" id="ARBA00022679"/>
    </source>
</evidence>
<dbReference type="InterPro" id="IPR043129">
    <property type="entry name" value="ATPase_NBD"/>
</dbReference>
<keyword evidence="6 8" id="KW-0012">Acyltransferase</keyword>
<sequence length="349" mass="36807">MLLAIETSCDDTCAAVLRGDRTVLSNVVARQDVHEEYIGVVPELASREHLRLLLPTVRRALDLAEVRLEDISAIAVTHGPGLIGCLLVGLAGAKGLAMSRGIPLVGVNHIEGHLSAILAEREWEAPFVGLVASGGHTELVHVPEWGRYELLGATRDDAAGEAFDKVAKMLGLGFPGGPVVDKLAANGNPSAFRYPRAWLDKDAPLDFSFSGLKTAVKYHVEKEGVLDGDMGRPEAQAFLADVCASFQAAVIDVLVGKIERACTLTGTKRILLSGGVACNRALREAASQLALRIGGEAAYPAPRLCADNAAMIGVVGLARLRAGESDGLDLPAVANLDDLTFGSRWVQPA</sequence>
<dbReference type="PANTHER" id="PTHR11735">
    <property type="entry name" value="TRNA N6-ADENOSINE THREONYLCARBAMOYLTRANSFERASE"/>
    <property type="match status" value="1"/>
</dbReference>
<evidence type="ECO:0000256" key="6">
    <source>
        <dbReference type="ARBA" id="ARBA00023315"/>
    </source>
</evidence>
<comment type="function">
    <text evidence="8">Required for the formation of a threonylcarbamoyl group on adenosine at position 37 (t(6)A37) in tRNAs that read codons beginning with adenine. Is involved in the transfer of the threonylcarbamoyl moiety of threonylcarbamoyl-AMP (TC-AMP) to the N6 group of A37, together with TsaE and TsaB. TsaD likely plays a direct catalytic role in this reaction.</text>
</comment>
<feature type="binding site" evidence="8">
    <location>
        <position position="177"/>
    </location>
    <ligand>
        <name>substrate</name>
    </ligand>
</feature>
<evidence type="ECO:0000256" key="5">
    <source>
        <dbReference type="ARBA" id="ARBA00023004"/>
    </source>
</evidence>
<feature type="binding site" evidence="8">
    <location>
        <position position="164"/>
    </location>
    <ligand>
        <name>substrate</name>
    </ligand>
</feature>
<keyword evidence="1 8" id="KW-0963">Cytoplasm</keyword>
<keyword evidence="4 8" id="KW-0479">Metal-binding</keyword>
<dbReference type="PRINTS" id="PR00789">
    <property type="entry name" value="OSIALOPTASE"/>
</dbReference>
<keyword evidence="5 8" id="KW-0408">Iron</keyword>
<dbReference type="Proteomes" id="UP000739538">
    <property type="component" value="Unassembled WGS sequence"/>
</dbReference>
<comment type="subcellular location">
    <subcellularLocation>
        <location evidence="8">Cytoplasm</location>
    </subcellularLocation>
</comment>
<dbReference type="EMBL" id="JAGQHS010000042">
    <property type="protein sequence ID" value="MCA9756114.1"/>
    <property type="molecule type" value="Genomic_DNA"/>
</dbReference>
<dbReference type="NCBIfam" id="TIGR00329">
    <property type="entry name" value="gcp_kae1"/>
    <property type="match status" value="1"/>
</dbReference>
<dbReference type="Gene3D" id="3.30.420.40">
    <property type="match status" value="2"/>
</dbReference>
<evidence type="ECO:0000256" key="8">
    <source>
        <dbReference type="HAMAP-Rule" id="MF_01445"/>
    </source>
</evidence>
<dbReference type="HAMAP" id="MF_01445">
    <property type="entry name" value="TsaD"/>
    <property type="match status" value="1"/>
</dbReference>
<evidence type="ECO:0000256" key="3">
    <source>
        <dbReference type="ARBA" id="ARBA00022694"/>
    </source>
</evidence>
<feature type="binding site" evidence="8">
    <location>
        <position position="109"/>
    </location>
    <ligand>
        <name>Fe cation</name>
        <dbReference type="ChEBI" id="CHEBI:24875"/>
    </ligand>
</feature>
<dbReference type="InterPro" id="IPR022450">
    <property type="entry name" value="TsaD"/>
</dbReference>
<keyword evidence="2 8" id="KW-0808">Transferase</keyword>
<protein>
    <recommendedName>
        <fullName evidence="8">tRNA N6-adenosine threonylcarbamoyltransferase</fullName>
        <ecNumber evidence="8">2.3.1.234</ecNumber>
    </recommendedName>
    <alternativeName>
        <fullName evidence="8">N6-L-threonylcarbamoyladenine synthase</fullName>
        <shortName evidence="8">t(6)A synthase</shortName>
    </alternativeName>
    <alternativeName>
        <fullName evidence="8">t(6)A37 threonylcarbamoyladenosine biosynthesis protein TsaD</fullName>
    </alternativeName>
    <alternativeName>
        <fullName evidence="8">tRNA threonylcarbamoyladenosine biosynthesis protein TsaD</fullName>
    </alternativeName>
</protein>
<dbReference type="InterPro" id="IPR000905">
    <property type="entry name" value="Gcp-like_dom"/>
</dbReference>
<dbReference type="CDD" id="cd24133">
    <property type="entry name" value="ASKHA_NBD_TsaD_bac"/>
    <property type="match status" value="1"/>
</dbReference>
<feature type="binding site" evidence="8">
    <location>
        <position position="113"/>
    </location>
    <ligand>
        <name>Fe cation</name>
        <dbReference type="ChEBI" id="CHEBI:24875"/>
    </ligand>
</feature>
<dbReference type="GO" id="GO:0005737">
    <property type="term" value="C:cytoplasm"/>
    <property type="evidence" value="ECO:0007669"/>
    <property type="project" value="UniProtKB-SubCell"/>
</dbReference>
<comment type="catalytic activity">
    <reaction evidence="7 8">
        <text>L-threonylcarbamoyladenylate + adenosine(37) in tRNA = N(6)-L-threonylcarbamoyladenosine(37) in tRNA + AMP + H(+)</text>
        <dbReference type="Rhea" id="RHEA:37059"/>
        <dbReference type="Rhea" id="RHEA-COMP:10162"/>
        <dbReference type="Rhea" id="RHEA-COMP:10163"/>
        <dbReference type="ChEBI" id="CHEBI:15378"/>
        <dbReference type="ChEBI" id="CHEBI:73682"/>
        <dbReference type="ChEBI" id="CHEBI:74411"/>
        <dbReference type="ChEBI" id="CHEBI:74418"/>
        <dbReference type="ChEBI" id="CHEBI:456215"/>
        <dbReference type="EC" id="2.3.1.234"/>
    </reaction>
</comment>
<comment type="caution">
    <text evidence="10">The sequence shown here is derived from an EMBL/GenBank/DDBJ whole genome shotgun (WGS) entry which is preliminary data.</text>
</comment>
<evidence type="ECO:0000313" key="11">
    <source>
        <dbReference type="Proteomes" id="UP000739538"/>
    </source>
</evidence>
<evidence type="ECO:0000256" key="7">
    <source>
        <dbReference type="ARBA" id="ARBA00048117"/>
    </source>
</evidence>
<dbReference type="Pfam" id="PF00814">
    <property type="entry name" value="TsaD"/>
    <property type="match status" value="1"/>
</dbReference>
<evidence type="ECO:0000256" key="1">
    <source>
        <dbReference type="ARBA" id="ARBA00022490"/>
    </source>
</evidence>
<evidence type="ECO:0000313" key="10">
    <source>
        <dbReference type="EMBL" id="MCA9756114.1"/>
    </source>
</evidence>
<dbReference type="GO" id="GO:0005506">
    <property type="term" value="F:iron ion binding"/>
    <property type="evidence" value="ECO:0007669"/>
    <property type="project" value="UniProtKB-UniRule"/>
</dbReference>
<dbReference type="GO" id="GO:0061711">
    <property type="term" value="F:tRNA N(6)-L-threonylcarbamoyladenine synthase activity"/>
    <property type="evidence" value="ECO:0007669"/>
    <property type="project" value="UniProtKB-EC"/>
</dbReference>
<evidence type="ECO:0000259" key="9">
    <source>
        <dbReference type="Pfam" id="PF00814"/>
    </source>
</evidence>
<dbReference type="NCBIfam" id="TIGR03723">
    <property type="entry name" value="T6A_TsaD_YgjD"/>
    <property type="match status" value="1"/>
</dbReference>
<feature type="binding site" evidence="8">
    <location>
        <position position="181"/>
    </location>
    <ligand>
        <name>substrate</name>
    </ligand>
</feature>
<feature type="binding site" evidence="8">
    <location>
        <position position="307"/>
    </location>
    <ligand>
        <name>Fe cation</name>
        <dbReference type="ChEBI" id="CHEBI:24875"/>
    </ligand>
</feature>
<evidence type="ECO:0000256" key="4">
    <source>
        <dbReference type="ARBA" id="ARBA00022723"/>
    </source>
</evidence>
<reference evidence="10" key="1">
    <citation type="submission" date="2020-04" db="EMBL/GenBank/DDBJ databases">
        <authorList>
            <person name="Zhang T."/>
        </authorList>
    </citation>
    <scope>NUCLEOTIDE SEQUENCE</scope>
    <source>
        <strain evidence="10">HKST-UBA02</strain>
    </source>
</reference>
<dbReference type="FunFam" id="3.30.420.40:FF:000012">
    <property type="entry name" value="tRNA N6-adenosine threonylcarbamoyltransferase"/>
    <property type="match status" value="1"/>
</dbReference>
<proteinExistence type="inferred from homology"/>
<feature type="domain" description="Gcp-like" evidence="9">
    <location>
        <begin position="22"/>
        <end position="313"/>
    </location>
</feature>
<comment type="cofactor">
    <cofactor evidence="8">
        <name>Fe(2+)</name>
        <dbReference type="ChEBI" id="CHEBI:29033"/>
    </cofactor>
    <text evidence="8">Binds 1 Fe(2+) ion per subunit.</text>
</comment>
<name>A0A956NBI1_UNCEI</name>
<reference evidence="10" key="2">
    <citation type="journal article" date="2021" name="Microbiome">
        <title>Successional dynamics and alternative stable states in a saline activated sludge microbial community over 9 years.</title>
        <authorList>
            <person name="Wang Y."/>
            <person name="Ye J."/>
            <person name="Ju F."/>
            <person name="Liu L."/>
            <person name="Boyd J.A."/>
            <person name="Deng Y."/>
            <person name="Parks D.H."/>
            <person name="Jiang X."/>
            <person name="Yin X."/>
            <person name="Woodcroft B.J."/>
            <person name="Tyson G.W."/>
            <person name="Hugenholtz P."/>
            <person name="Polz M.F."/>
            <person name="Zhang T."/>
        </authorList>
    </citation>
    <scope>NUCLEOTIDE SEQUENCE</scope>
    <source>
        <strain evidence="10">HKST-UBA02</strain>
    </source>
</reference>
<organism evidence="10 11">
    <name type="scientific">Eiseniibacteriota bacterium</name>
    <dbReference type="NCBI Taxonomy" id="2212470"/>
    <lineage>
        <taxon>Bacteria</taxon>
        <taxon>Candidatus Eiseniibacteriota</taxon>
    </lineage>
</organism>
<dbReference type="GO" id="GO:0002949">
    <property type="term" value="P:tRNA threonylcarbamoyladenosine modification"/>
    <property type="evidence" value="ECO:0007669"/>
    <property type="project" value="UniProtKB-UniRule"/>
</dbReference>
<dbReference type="InterPro" id="IPR017861">
    <property type="entry name" value="KAE1/TsaD"/>
</dbReference>
<dbReference type="PANTHER" id="PTHR11735:SF6">
    <property type="entry name" value="TRNA N6-ADENOSINE THREONYLCARBAMOYLTRANSFERASE, MITOCHONDRIAL"/>
    <property type="match status" value="1"/>
</dbReference>
<dbReference type="AlphaFoldDB" id="A0A956NBI1"/>
<keyword evidence="3 8" id="KW-0819">tRNA processing</keyword>
<comment type="similarity">
    <text evidence="8">Belongs to the KAE1 / TsaD family.</text>
</comment>
<feature type="binding site" evidence="8">
    <location>
        <begin position="131"/>
        <end position="135"/>
    </location>
    <ligand>
        <name>substrate</name>
    </ligand>
</feature>
<feature type="binding site" evidence="8">
    <location>
        <position position="279"/>
    </location>
    <ligand>
        <name>substrate</name>
    </ligand>
</feature>
<dbReference type="EC" id="2.3.1.234" evidence="8"/>
<dbReference type="SUPFAM" id="SSF53067">
    <property type="entry name" value="Actin-like ATPase domain"/>
    <property type="match status" value="2"/>
</dbReference>
<gene>
    <name evidence="8 10" type="primary">tsaD</name>
    <name evidence="10" type="ORF">KDA27_09950</name>
</gene>
<accession>A0A956NBI1</accession>